<comment type="similarity">
    <text evidence="4">Belongs to the zinc-containing alcohol dehydrogenase family.</text>
</comment>
<dbReference type="Pfam" id="PF08240">
    <property type="entry name" value="ADH_N"/>
    <property type="match status" value="1"/>
</dbReference>
<dbReference type="Gene3D" id="3.90.180.10">
    <property type="entry name" value="Medium-chain alcohol dehydrogenases, catalytic domain"/>
    <property type="match status" value="1"/>
</dbReference>
<evidence type="ECO:0000259" key="6">
    <source>
        <dbReference type="Pfam" id="PF08240"/>
    </source>
</evidence>
<evidence type="ECO:0000256" key="2">
    <source>
        <dbReference type="ARBA" id="ARBA00022833"/>
    </source>
</evidence>
<comment type="cofactor">
    <cofactor evidence="4">
        <name>Zn(2+)</name>
        <dbReference type="ChEBI" id="CHEBI:29105"/>
    </cofactor>
</comment>
<dbReference type="OrthoDB" id="9770238at2"/>
<feature type="domain" description="Alcohol dehydrogenase-like C-terminal" evidence="5">
    <location>
        <begin position="191"/>
        <end position="321"/>
    </location>
</feature>
<organism evidence="7 8">
    <name type="scientific">Domibacillus antri</name>
    <dbReference type="NCBI Taxonomy" id="1714264"/>
    <lineage>
        <taxon>Bacteria</taxon>
        <taxon>Bacillati</taxon>
        <taxon>Bacillota</taxon>
        <taxon>Bacilli</taxon>
        <taxon>Bacillales</taxon>
        <taxon>Bacillaceae</taxon>
        <taxon>Domibacillus</taxon>
    </lineage>
</organism>
<dbReference type="PROSITE" id="PS00059">
    <property type="entry name" value="ADH_ZINC"/>
    <property type="match status" value="1"/>
</dbReference>
<dbReference type="AlphaFoldDB" id="A0A1Q8Q4M9"/>
<dbReference type="GO" id="GO:0016491">
    <property type="term" value="F:oxidoreductase activity"/>
    <property type="evidence" value="ECO:0007669"/>
    <property type="project" value="UniProtKB-KW"/>
</dbReference>
<dbReference type="InterPro" id="IPR036291">
    <property type="entry name" value="NAD(P)-bd_dom_sf"/>
</dbReference>
<comment type="caution">
    <text evidence="7">The sequence shown here is derived from an EMBL/GenBank/DDBJ whole genome shotgun (WGS) entry which is preliminary data.</text>
</comment>
<dbReference type="PANTHER" id="PTHR43401:SF2">
    <property type="entry name" value="L-THREONINE 3-DEHYDROGENASE"/>
    <property type="match status" value="1"/>
</dbReference>
<sequence>MTEKVLAAVQSGEKQTIVKTFDIPEIPDDAGLLRVEVSGVCGSDWPDYKKYIGDRILGHEVVGYIEKAGKFAAERWGVKEGDRVALEEYLPCGHCPRCRSGEFRLCAATDKWNGGIRFGYTTVHETPSLWGGYSQFLYLHPNSVFHKVPEHVPAREAALALPLGNGIEWAVNEGGAGPGKTVLIQGPGQQGLGCVLAAKQAGADCIIVSGMTADKERLELAGKFGADYTIDVQKEDIHERVKEITGGAMADIVIDVASGGPSTVTLAIELVKIRGTIIIAGKKHQEIPGFYSDKLMSKYITMKGVRGHSYDSVERAIQLIASGKYPLGEMCTHDFGLNEVDRALKTVGGEGEKGAIHVTVNPWS</sequence>
<name>A0A1Q8Q4M9_9BACI</name>
<keyword evidence="8" id="KW-1185">Reference proteome</keyword>
<dbReference type="InterPro" id="IPR002328">
    <property type="entry name" value="ADH_Zn_CS"/>
</dbReference>
<dbReference type="SUPFAM" id="SSF50129">
    <property type="entry name" value="GroES-like"/>
    <property type="match status" value="1"/>
</dbReference>
<dbReference type="EMBL" id="MSDU01000022">
    <property type="protein sequence ID" value="OLN22245.1"/>
    <property type="molecule type" value="Genomic_DNA"/>
</dbReference>
<dbReference type="RefSeq" id="WP_075398755.1">
    <property type="nucleotide sequence ID" value="NZ_MSDU01000022.1"/>
</dbReference>
<dbReference type="Proteomes" id="UP000185568">
    <property type="component" value="Unassembled WGS sequence"/>
</dbReference>
<dbReference type="InterPro" id="IPR011032">
    <property type="entry name" value="GroES-like_sf"/>
</dbReference>
<dbReference type="InterPro" id="IPR013154">
    <property type="entry name" value="ADH-like_N"/>
</dbReference>
<dbReference type="InterPro" id="IPR013149">
    <property type="entry name" value="ADH-like_C"/>
</dbReference>
<dbReference type="PANTHER" id="PTHR43401">
    <property type="entry name" value="L-THREONINE 3-DEHYDROGENASE"/>
    <property type="match status" value="1"/>
</dbReference>
<evidence type="ECO:0000313" key="8">
    <source>
        <dbReference type="Proteomes" id="UP000185568"/>
    </source>
</evidence>
<keyword evidence="1 4" id="KW-0479">Metal-binding</keyword>
<evidence type="ECO:0000313" key="7">
    <source>
        <dbReference type="EMBL" id="OLN22245.1"/>
    </source>
</evidence>
<evidence type="ECO:0000256" key="3">
    <source>
        <dbReference type="ARBA" id="ARBA00023002"/>
    </source>
</evidence>
<gene>
    <name evidence="7" type="ORF">BTO30_10885</name>
</gene>
<dbReference type="Pfam" id="PF00107">
    <property type="entry name" value="ADH_zinc_N"/>
    <property type="match status" value="1"/>
</dbReference>
<dbReference type="GO" id="GO:0008270">
    <property type="term" value="F:zinc ion binding"/>
    <property type="evidence" value="ECO:0007669"/>
    <property type="project" value="InterPro"/>
</dbReference>
<keyword evidence="3" id="KW-0560">Oxidoreductase</keyword>
<accession>A0A1Q8Q4M9</accession>
<dbReference type="STRING" id="1714264.BTO30_10885"/>
<reference evidence="7 8" key="1">
    <citation type="submission" date="2016-12" db="EMBL/GenBank/DDBJ databases">
        <title>Domibacillus antri genome sequencing.</title>
        <authorList>
            <person name="Verma A."/>
            <person name="Krishnamurthi S."/>
        </authorList>
    </citation>
    <scope>NUCLEOTIDE SEQUENCE [LARGE SCALE GENOMIC DNA]</scope>
    <source>
        <strain evidence="7 8">XD80</strain>
    </source>
</reference>
<dbReference type="InterPro" id="IPR050129">
    <property type="entry name" value="Zn_alcohol_dh"/>
</dbReference>
<evidence type="ECO:0000256" key="4">
    <source>
        <dbReference type="RuleBase" id="RU361277"/>
    </source>
</evidence>
<evidence type="ECO:0000259" key="5">
    <source>
        <dbReference type="Pfam" id="PF00107"/>
    </source>
</evidence>
<protein>
    <submittedName>
        <fullName evidence="7">Alcohol dehydrogenase</fullName>
    </submittedName>
</protein>
<feature type="domain" description="Alcohol dehydrogenase-like N-terminal" evidence="6">
    <location>
        <begin position="32"/>
        <end position="149"/>
    </location>
</feature>
<dbReference type="Gene3D" id="3.40.50.720">
    <property type="entry name" value="NAD(P)-binding Rossmann-like Domain"/>
    <property type="match status" value="1"/>
</dbReference>
<proteinExistence type="inferred from homology"/>
<dbReference type="SUPFAM" id="SSF51735">
    <property type="entry name" value="NAD(P)-binding Rossmann-fold domains"/>
    <property type="match status" value="1"/>
</dbReference>
<evidence type="ECO:0000256" key="1">
    <source>
        <dbReference type="ARBA" id="ARBA00022723"/>
    </source>
</evidence>
<keyword evidence="2 4" id="KW-0862">Zinc</keyword>